<dbReference type="PANTHER" id="PTHR39963">
    <property type="entry name" value="SLL0983 PROTEIN"/>
    <property type="match status" value="1"/>
</dbReference>
<dbReference type="RefSeq" id="WP_074488172.1">
    <property type="nucleotide sequence ID" value="NZ_FPAM01000001.1"/>
</dbReference>
<dbReference type="InterPro" id="IPR008471">
    <property type="entry name" value="MnmC-like_methylTransf"/>
</dbReference>
<keyword evidence="3" id="KW-1185">Reference proteome</keyword>
<organism evidence="2 3">
    <name type="scientific">Mucilaginibacter polytrichastri</name>
    <dbReference type="NCBI Taxonomy" id="1302689"/>
    <lineage>
        <taxon>Bacteria</taxon>
        <taxon>Pseudomonadati</taxon>
        <taxon>Bacteroidota</taxon>
        <taxon>Sphingobacteriia</taxon>
        <taxon>Sphingobacteriales</taxon>
        <taxon>Sphingobacteriaceae</taxon>
        <taxon>Mucilaginibacter</taxon>
    </lineage>
</organism>
<dbReference type="GO" id="GO:0016645">
    <property type="term" value="F:oxidoreductase activity, acting on the CH-NH group of donors"/>
    <property type="evidence" value="ECO:0007669"/>
    <property type="project" value="InterPro"/>
</dbReference>
<evidence type="ECO:0000313" key="2">
    <source>
        <dbReference type="EMBL" id="OKS85310.1"/>
    </source>
</evidence>
<dbReference type="Pfam" id="PF05430">
    <property type="entry name" value="Methyltransf_30"/>
    <property type="match status" value="1"/>
</dbReference>
<dbReference type="Proteomes" id="UP000186720">
    <property type="component" value="Unassembled WGS sequence"/>
</dbReference>
<dbReference type="Gene3D" id="3.40.50.150">
    <property type="entry name" value="Vaccinia Virus protein VP39"/>
    <property type="match status" value="1"/>
</dbReference>
<comment type="caution">
    <text evidence="2">The sequence shown here is derived from an EMBL/GenBank/DDBJ whole genome shotgun (WGS) entry which is preliminary data.</text>
</comment>
<accession>A0A1Q5ZU67</accession>
<dbReference type="InterPro" id="IPR047785">
    <property type="entry name" value="tRNA_MNMC2"/>
</dbReference>
<feature type="domain" description="MnmC-like methyltransferase" evidence="1">
    <location>
        <begin position="140"/>
        <end position="222"/>
    </location>
</feature>
<reference evidence="2 3" key="1">
    <citation type="submission" date="2016-11" db="EMBL/GenBank/DDBJ databases">
        <title>Whole Genome Sequencing of Mucilaginibacter polytrichastri RG4-7(T) isolated from the moss sample.</title>
        <authorList>
            <person name="Li Y."/>
        </authorList>
    </citation>
    <scope>NUCLEOTIDE SEQUENCE [LARGE SCALE GENOMIC DNA]</scope>
    <source>
        <strain evidence="2 3">RG4-7</strain>
    </source>
</reference>
<dbReference type="AlphaFoldDB" id="A0A1Q5ZU67"/>
<dbReference type="SUPFAM" id="SSF53335">
    <property type="entry name" value="S-adenosyl-L-methionine-dependent methyltransferases"/>
    <property type="match status" value="1"/>
</dbReference>
<dbReference type="STRING" id="1302689.RG47T_0754"/>
<dbReference type="NCBIfam" id="NF033855">
    <property type="entry name" value="tRNA_MNMC2"/>
    <property type="match status" value="1"/>
</dbReference>
<dbReference type="PANTHER" id="PTHR39963:SF1">
    <property type="entry name" value="MNMC-LIKE METHYLTRANSFERASE DOMAIN-CONTAINING PROTEIN"/>
    <property type="match status" value="1"/>
</dbReference>
<dbReference type="OrthoDB" id="9786494at2"/>
<proteinExistence type="predicted"/>
<sequence length="226" mass="25179">MNLSIVTTADGSKTIYNEQVGELYHSRNGALQESQHVFLNSGLRYFLAGRDLTEVSILEVGLGTGLNFLITADYCTAKEISLNYVGIEAYPLTEEMIAQTGYEEYVSAPVWESFLKQYRASLGHDIVINQYTQLTTDNRQLKNFDSDKLFDVIYFDAFASANQPEMWTEEAINHTAKFLKPGGVFVTYAITGNLKRILKALGLKVEKAPGAPGKREMLRAVKAITS</sequence>
<dbReference type="EMBL" id="MPPL01000001">
    <property type="protein sequence ID" value="OKS85310.1"/>
    <property type="molecule type" value="Genomic_DNA"/>
</dbReference>
<protein>
    <recommendedName>
        <fullName evidence="1">MnmC-like methyltransferase domain-containing protein</fullName>
    </recommendedName>
</protein>
<dbReference type="InterPro" id="IPR029063">
    <property type="entry name" value="SAM-dependent_MTases_sf"/>
</dbReference>
<evidence type="ECO:0000313" key="3">
    <source>
        <dbReference type="Proteomes" id="UP000186720"/>
    </source>
</evidence>
<name>A0A1Q5ZU67_9SPHI</name>
<dbReference type="GO" id="GO:0004808">
    <property type="term" value="F:tRNA (5-methylaminomethyl-2-thiouridylate)(34)-methyltransferase activity"/>
    <property type="evidence" value="ECO:0007669"/>
    <property type="project" value="InterPro"/>
</dbReference>
<evidence type="ECO:0000259" key="1">
    <source>
        <dbReference type="Pfam" id="PF05430"/>
    </source>
</evidence>
<gene>
    <name evidence="2" type="ORF">RG47T_0754</name>
</gene>